<accession>D2ZT28</accession>
<dbReference type="AlphaFoldDB" id="D2ZT28"/>
<dbReference type="EMBL" id="ACDX02000001">
    <property type="protein sequence ID" value="EFC89961.1"/>
    <property type="molecule type" value="Genomic_DNA"/>
</dbReference>
<organism evidence="1 2">
    <name type="scientific">Neisseria mucosa (strain ATCC 25996 / DSM 4631 / NCTC 10774 / M26)</name>
    <dbReference type="NCBI Taxonomy" id="546266"/>
    <lineage>
        <taxon>Bacteria</taxon>
        <taxon>Pseudomonadati</taxon>
        <taxon>Pseudomonadota</taxon>
        <taxon>Betaproteobacteria</taxon>
        <taxon>Neisseriales</taxon>
        <taxon>Neisseriaceae</taxon>
        <taxon>Neisseria</taxon>
    </lineage>
</organism>
<evidence type="ECO:0000313" key="2">
    <source>
        <dbReference type="Proteomes" id="UP000003344"/>
    </source>
</evidence>
<comment type="caution">
    <text evidence="1">The sequence shown here is derived from an EMBL/GenBank/DDBJ whole genome shotgun (WGS) entry which is preliminary data.</text>
</comment>
<gene>
    <name evidence="1" type="ORF">NEIMUCOT_03761</name>
</gene>
<name>D2ZT28_NEIM2</name>
<dbReference type="Proteomes" id="UP000003344">
    <property type="component" value="Unassembled WGS sequence"/>
</dbReference>
<reference evidence="1 2" key="1">
    <citation type="submission" date="2009-10" db="EMBL/GenBank/DDBJ databases">
        <authorList>
            <person name="Weinstock G."/>
            <person name="Sodergren E."/>
            <person name="Clifton S."/>
            <person name="Fulton L."/>
            <person name="Fulton B."/>
            <person name="Courtney L."/>
            <person name="Fronick C."/>
            <person name="Harrison M."/>
            <person name="Strong C."/>
            <person name="Farmer C."/>
            <person name="Delahaunty K."/>
            <person name="Markovic C."/>
            <person name="Hall O."/>
            <person name="Minx P."/>
            <person name="Tomlinson C."/>
            <person name="Mitreva M."/>
            <person name="Nelson J."/>
            <person name="Hou S."/>
            <person name="Wollam A."/>
            <person name="Pepin K.H."/>
            <person name="Johnson M."/>
            <person name="Bhonagiri V."/>
            <person name="Nash W.E."/>
            <person name="Warren W."/>
            <person name="Chinwalla A."/>
            <person name="Mardis E.R."/>
            <person name="Wilson R.K."/>
        </authorList>
    </citation>
    <scope>NUCLEOTIDE SEQUENCE [LARGE SCALE GENOMIC DNA]</scope>
    <source>
        <strain evidence="2">ATCC 25996 / DSM 4631 / NCTC 10774 / M26</strain>
    </source>
</reference>
<evidence type="ECO:0000313" key="1">
    <source>
        <dbReference type="EMBL" id="EFC89961.1"/>
    </source>
</evidence>
<sequence length="114" mass="12550">MANASRELINVRKHACNKLNLSTTYKGHIITSDRAYQSFKPTKEGSIKSIIHIAIILKQTEKITLSIIFFILHFKIKGAGLAPAPRPFTIVKPSAPRPIAGSQPYQGIAQNGRV</sequence>
<protein>
    <submittedName>
        <fullName evidence="1">Uncharacterized protein</fullName>
    </submittedName>
</protein>
<proteinExistence type="predicted"/>